<dbReference type="Proteomes" id="UP001652432">
    <property type="component" value="Unassembled WGS sequence"/>
</dbReference>
<evidence type="ECO:0000313" key="2">
    <source>
        <dbReference type="Proteomes" id="UP001652432"/>
    </source>
</evidence>
<reference evidence="1 2" key="1">
    <citation type="journal article" date="2021" name="ISME Commun">
        <title>Automated analysis of genomic sequences facilitates high-throughput and comprehensive description of bacteria.</title>
        <authorList>
            <person name="Hitch T.C.A."/>
        </authorList>
    </citation>
    <scope>NUCLEOTIDE SEQUENCE [LARGE SCALE GENOMIC DNA]</scope>
    <source>
        <strain evidence="1 2">Sanger_18</strain>
    </source>
</reference>
<proteinExistence type="predicted"/>
<dbReference type="SUPFAM" id="SSF52540">
    <property type="entry name" value="P-loop containing nucleoside triphosphate hydrolases"/>
    <property type="match status" value="1"/>
</dbReference>
<comment type="caution">
    <text evidence="1">The sequence shown here is derived from an EMBL/GenBank/DDBJ whole genome shotgun (WGS) entry which is preliminary data.</text>
</comment>
<evidence type="ECO:0008006" key="3">
    <source>
        <dbReference type="Google" id="ProtNLM"/>
    </source>
</evidence>
<gene>
    <name evidence="1" type="ORF">OCV77_06735</name>
</gene>
<dbReference type="InterPro" id="IPR027417">
    <property type="entry name" value="P-loop_NTPase"/>
</dbReference>
<protein>
    <recommendedName>
        <fullName evidence="3">Cellulose biosynthesis protein BcsQ</fullName>
    </recommendedName>
</protein>
<dbReference type="RefSeq" id="WP_262574188.1">
    <property type="nucleotide sequence ID" value="NZ_JAOQKJ010000005.1"/>
</dbReference>
<dbReference type="Gene3D" id="3.40.50.300">
    <property type="entry name" value="P-loop containing nucleotide triphosphate hydrolases"/>
    <property type="match status" value="1"/>
</dbReference>
<evidence type="ECO:0000313" key="1">
    <source>
        <dbReference type="EMBL" id="MCU6744191.1"/>
    </source>
</evidence>
<keyword evidence="2" id="KW-1185">Reference proteome</keyword>
<accession>A0ABT2T2S3</accession>
<dbReference type="EMBL" id="JAOQKJ010000005">
    <property type="protein sequence ID" value="MCU6744191.1"/>
    <property type="molecule type" value="Genomic_DNA"/>
</dbReference>
<name>A0ABT2T2S3_9FIRM</name>
<organism evidence="1 2">
    <name type="scientific">Suilimivivens aceti</name>
    <dbReference type="NCBI Taxonomy" id="2981774"/>
    <lineage>
        <taxon>Bacteria</taxon>
        <taxon>Bacillati</taxon>
        <taxon>Bacillota</taxon>
        <taxon>Clostridia</taxon>
        <taxon>Lachnospirales</taxon>
        <taxon>Lachnospiraceae</taxon>
        <taxon>Suilimivivens</taxon>
    </lineage>
</organism>
<sequence>MNRRILAILDSEENYAYRLMDFITTKGNVPFEVHVFTRDDKFYSFLEKEKVECLLVSENAYQKKVEALEIPHIIILSENGTNLNQALYHVNKYQSCDRVLREVMEQYSGGNGKEIAVTACRRGKMKIIGIYTPVGRCLQTTFSLTLGQMLARKYRTLYLNFEAYSGLGKMLNREFEGDLSDLTYYFSCAREKLFYQLKSLTECVGGLDFIPPADVYQSLSGIRGTDWIDLFQEIEKITDYEYLILDLSDCLMDLWEVLKNCDLIYTIVREDALAEAKTSQYEMALETMKYKEITGKTRKWMLPLFRKLPMHFGELTYGDLAAYIRKEVFPELLRKEEHED</sequence>
<dbReference type="Gene3D" id="3.40.50.10850">
    <property type="entry name" value="Ntrc-like two-domain protein"/>
    <property type="match status" value="1"/>
</dbReference>